<protein>
    <submittedName>
        <fullName evidence="1">Uncharacterized protein</fullName>
    </submittedName>
</protein>
<sequence>MATPRLRNSSKLLLSKPRVQISELPYTVSYIPKLQNSTKLHLLHSGYRTTVNRVSLHPGYKTPVYHVPYFQATDVL</sequence>
<dbReference type="AlphaFoldDB" id="A0A132AJI0"/>
<reference evidence="1 2" key="1">
    <citation type="journal article" date="2015" name="Parasit. Vectors">
        <title>Draft genome of the scabies mite.</title>
        <authorList>
            <person name="Rider S.D.Jr."/>
            <person name="Morgan M.S."/>
            <person name="Arlian L.G."/>
        </authorList>
    </citation>
    <scope>NUCLEOTIDE SEQUENCE [LARGE SCALE GENOMIC DNA]</scope>
    <source>
        <strain evidence="1">Arlian Lab</strain>
    </source>
</reference>
<proteinExistence type="predicted"/>
<evidence type="ECO:0000313" key="2">
    <source>
        <dbReference type="Proteomes" id="UP000616769"/>
    </source>
</evidence>
<accession>A0A132AJI0</accession>
<dbReference type="Proteomes" id="UP000616769">
    <property type="component" value="Unassembled WGS sequence"/>
</dbReference>
<dbReference type="VEuPathDB" id="VectorBase:SSCA000625"/>
<dbReference type="EMBL" id="JXLN01016147">
    <property type="protein sequence ID" value="KPM10969.1"/>
    <property type="molecule type" value="Genomic_DNA"/>
</dbReference>
<gene>
    <name evidence="1" type="ORF">QR98_0095340</name>
</gene>
<comment type="caution">
    <text evidence="1">The sequence shown here is derived from an EMBL/GenBank/DDBJ whole genome shotgun (WGS) entry which is preliminary data.</text>
</comment>
<evidence type="ECO:0000313" key="1">
    <source>
        <dbReference type="EMBL" id="KPM10969.1"/>
    </source>
</evidence>
<name>A0A132AJI0_SARSC</name>
<organism evidence="1 2">
    <name type="scientific">Sarcoptes scabiei</name>
    <name type="common">Itch mite</name>
    <name type="synonym">Acarus scabiei</name>
    <dbReference type="NCBI Taxonomy" id="52283"/>
    <lineage>
        <taxon>Eukaryota</taxon>
        <taxon>Metazoa</taxon>
        <taxon>Ecdysozoa</taxon>
        <taxon>Arthropoda</taxon>
        <taxon>Chelicerata</taxon>
        <taxon>Arachnida</taxon>
        <taxon>Acari</taxon>
        <taxon>Acariformes</taxon>
        <taxon>Sarcoptiformes</taxon>
        <taxon>Astigmata</taxon>
        <taxon>Psoroptidia</taxon>
        <taxon>Sarcoptoidea</taxon>
        <taxon>Sarcoptidae</taxon>
        <taxon>Sarcoptinae</taxon>
        <taxon>Sarcoptes</taxon>
    </lineage>
</organism>